<evidence type="ECO:0000256" key="2">
    <source>
        <dbReference type="ARBA" id="ARBA00007175"/>
    </source>
</evidence>
<organism evidence="6 7">
    <name type="scientific">Ophiobolus disseminans</name>
    <dbReference type="NCBI Taxonomy" id="1469910"/>
    <lineage>
        <taxon>Eukaryota</taxon>
        <taxon>Fungi</taxon>
        <taxon>Dikarya</taxon>
        <taxon>Ascomycota</taxon>
        <taxon>Pezizomycotina</taxon>
        <taxon>Dothideomycetes</taxon>
        <taxon>Pleosporomycetidae</taxon>
        <taxon>Pleosporales</taxon>
        <taxon>Pleosporineae</taxon>
        <taxon>Phaeosphaeriaceae</taxon>
        <taxon>Ophiobolus</taxon>
    </lineage>
</organism>
<evidence type="ECO:0008006" key="8">
    <source>
        <dbReference type="Google" id="ProtNLM"/>
    </source>
</evidence>
<accession>A0A6A7AHD1</accession>
<comment type="similarity">
    <text evidence="2">Belongs to the RRP17 family.</text>
</comment>
<keyword evidence="7" id="KW-1185">Reference proteome</keyword>
<evidence type="ECO:0000256" key="3">
    <source>
        <dbReference type="ARBA" id="ARBA00023054"/>
    </source>
</evidence>
<feature type="compositionally biased region" description="Basic and acidic residues" evidence="5">
    <location>
        <begin position="234"/>
        <end position="244"/>
    </location>
</feature>
<gene>
    <name evidence="6" type="ORF">CC86DRAFT_442480</name>
</gene>
<feature type="compositionally biased region" description="Acidic residues" evidence="5">
    <location>
        <begin position="94"/>
        <end position="107"/>
    </location>
</feature>
<dbReference type="OrthoDB" id="551633at2759"/>
<evidence type="ECO:0000256" key="5">
    <source>
        <dbReference type="SAM" id="MobiDB-lite"/>
    </source>
</evidence>
<proteinExistence type="inferred from homology"/>
<feature type="region of interest" description="Disordered" evidence="5">
    <location>
        <begin position="86"/>
        <end position="125"/>
    </location>
</feature>
<evidence type="ECO:0000256" key="4">
    <source>
        <dbReference type="ARBA" id="ARBA00023242"/>
    </source>
</evidence>
<dbReference type="Proteomes" id="UP000799424">
    <property type="component" value="Unassembled WGS sequence"/>
</dbReference>
<dbReference type="AlphaFoldDB" id="A0A6A7AHD1"/>
<feature type="compositionally biased region" description="Basic and acidic residues" evidence="5">
    <location>
        <begin position="210"/>
        <end position="225"/>
    </location>
</feature>
<reference evidence="6" key="1">
    <citation type="journal article" date="2020" name="Stud. Mycol.">
        <title>101 Dothideomycetes genomes: a test case for predicting lifestyles and emergence of pathogens.</title>
        <authorList>
            <person name="Haridas S."/>
            <person name="Albert R."/>
            <person name="Binder M."/>
            <person name="Bloem J."/>
            <person name="Labutti K."/>
            <person name="Salamov A."/>
            <person name="Andreopoulos B."/>
            <person name="Baker S."/>
            <person name="Barry K."/>
            <person name="Bills G."/>
            <person name="Bluhm B."/>
            <person name="Cannon C."/>
            <person name="Castanera R."/>
            <person name="Culley D."/>
            <person name="Daum C."/>
            <person name="Ezra D."/>
            <person name="Gonzalez J."/>
            <person name="Henrissat B."/>
            <person name="Kuo A."/>
            <person name="Liang C."/>
            <person name="Lipzen A."/>
            <person name="Lutzoni F."/>
            <person name="Magnuson J."/>
            <person name="Mondo S."/>
            <person name="Nolan M."/>
            <person name="Ohm R."/>
            <person name="Pangilinan J."/>
            <person name="Park H.-J."/>
            <person name="Ramirez L."/>
            <person name="Alfaro M."/>
            <person name="Sun H."/>
            <person name="Tritt A."/>
            <person name="Yoshinaga Y."/>
            <person name="Zwiers L.-H."/>
            <person name="Turgeon B."/>
            <person name="Goodwin S."/>
            <person name="Spatafora J."/>
            <person name="Crous P."/>
            <person name="Grigoriev I."/>
        </authorList>
    </citation>
    <scope>NUCLEOTIDE SEQUENCE</scope>
    <source>
        <strain evidence="6">CBS 113818</strain>
    </source>
</reference>
<evidence type="ECO:0000313" key="6">
    <source>
        <dbReference type="EMBL" id="KAF2832089.1"/>
    </source>
</evidence>
<evidence type="ECO:0000313" key="7">
    <source>
        <dbReference type="Proteomes" id="UP000799424"/>
    </source>
</evidence>
<keyword evidence="4" id="KW-0539">Nucleus</keyword>
<feature type="region of interest" description="Disordered" evidence="5">
    <location>
        <begin position="142"/>
        <end position="244"/>
    </location>
</feature>
<dbReference type="Pfam" id="PF09805">
    <property type="entry name" value="Nop25"/>
    <property type="match status" value="1"/>
</dbReference>
<dbReference type="PANTHER" id="PTHR14577">
    <property type="entry name" value="NUCLEOLAR PROTEIN 12"/>
    <property type="match status" value="1"/>
</dbReference>
<keyword evidence="3" id="KW-0175">Coiled coil</keyword>
<evidence type="ECO:0000256" key="1">
    <source>
        <dbReference type="ARBA" id="ARBA00004604"/>
    </source>
</evidence>
<dbReference type="EMBL" id="MU006217">
    <property type="protein sequence ID" value="KAF2832089.1"/>
    <property type="molecule type" value="Genomic_DNA"/>
</dbReference>
<name>A0A6A7AHD1_9PLEO</name>
<sequence>MAPPNKKRKINVTAPEKIEFDPSAREEYLTGFHKRKVARQKFAQEEIAKREKEEKLRFRRELRQQRKVDLEQHVEEVNRLVKQANGDIPGLVDSSDDDSASDAEEEFSGFADPEPINQEDEYIDEDKYTTVTIESVGISRAGFLKPDDTDPDADAHAAKRAAAEAEAEEDLVADKTKGGHEVKRDANGKRIWTKERPKTEWPKKKKKKFRYESKADRKVTRMKEGAKKRKHAATQKEARAKKEE</sequence>
<dbReference type="GO" id="GO:0019843">
    <property type="term" value="F:rRNA binding"/>
    <property type="evidence" value="ECO:0007669"/>
    <property type="project" value="TreeGrafter"/>
</dbReference>
<feature type="compositionally biased region" description="Basic and acidic residues" evidence="5">
    <location>
        <begin position="172"/>
        <end position="202"/>
    </location>
</feature>
<dbReference type="PANTHER" id="PTHR14577:SF0">
    <property type="entry name" value="NUCLEOLAR PROTEIN 12"/>
    <property type="match status" value="1"/>
</dbReference>
<feature type="compositionally biased region" description="Basic and acidic residues" evidence="5">
    <location>
        <begin position="145"/>
        <end position="163"/>
    </location>
</feature>
<protein>
    <recommendedName>
        <fullName evidence="8">Nucleolar protein 12</fullName>
    </recommendedName>
</protein>
<dbReference type="InterPro" id="IPR019186">
    <property type="entry name" value="Nucleolar_protein_12"/>
</dbReference>
<dbReference type="GO" id="GO:0005730">
    <property type="term" value="C:nucleolus"/>
    <property type="evidence" value="ECO:0007669"/>
    <property type="project" value="UniProtKB-SubCell"/>
</dbReference>
<comment type="subcellular location">
    <subcellularLocation>
        <location evidence="1">Nucleus</location>
        <location evidence="1">Nucleolus</location>
    </subcellularLocation>
</comment>